<organism evidence="1 2">
    <name type="scientific">Haloactinomyces albus</name>
    <dbReference type="NCBI Taxonomy" id="1352928"/>
    <lineage>
        <taxon>Bacteria</taxon>
        <taxon>Bacillati</taxon>
        <taxon>Actinomycetota</taxon>
        <taxon>Actinomycetes</taxon>
        <taxon>Actinopolysporales</taxon>
        <taxon>Actinopolysporaceae</taxon>
        <taxon>Haloactinomyces</taxon>
    </lineage>
</organism>
<proteinExistence type="predicted"/>
<protein>
    <submittedName>
        <fullName evidence="1">Uncharacterized protein</fullName>
    </submittedName>
</protein>
<comment type="caution">
    <text evidence="1">The sequence shown here is derived from an EMBL/GenBank/DDBJ whole genome shotgun (WGS) entry which is preliminary data.</text>
</comment>
<dbReference type="RefSeq" id="WP_310274578.1">
    <property type="nucleotide sequence ID" value="NZ_JAVDXW010000001.1"/>
</dbReference>
<reference evidence="1" key="1">
    <citation type="submission" date="2023-07" db="EMBL/GenBank/DDBJ databases">
        <title>Sequencing the genomes of 1000 actinobacteria strains.</title>
        <authorList>
            <person name="Klenk H.-P."/>
        </authorList>
    </citation>
    <scope>NUCLEOTIDE SEQUENCE</scope>
    <source>
        <strain evidence="1">DSM 45977</strain>
    </source>
</reference>
<dbReference type="AlphaFoldDB" id="A0AAE4CLZ7"/>
<sequence>MAECIAGCGLAAEAGAVYCQGCREGADRDRELAVFETSHDGGLT</sequence>
<name>A0AAE4CLZ7_9ACTN</name>
<keyword evidence="2" id="KW-1185">Reference proteome</keyword>
<dbReference type="EMBL" id="JAVDXW010000001">
    <property type="protein sequence ID" value="MDR7302770.1"/>
    <property type="molecule type" value="Genomic_DNA"/>
</dbReference>
<evidence type="ECO:0000313" key="1">
    <source>
        <dbReference type="EMBL" id="MDR7302770.1"/>
    </source>
</evidence>
<accession>A0AAE4CLZ7</accession>
<gene>
    <name evidence="1" type="ORF">JOF55_002951</name>
</gene>
<evidence type="ECO:0000313" key="2">
    <source>
        <dbReference type="Proteomes" id="UP001180845"/>
    </source>
</evidence>
<dbReference type="Proteomes" id="UP001180845">
    <property type="component" value="Unassembled WGS sequence"/>
</dbReference>